<proteinExistence type="predicted"/>
<sequence>PMGYEIAGLIMTYVAETTQQALSDFRDAVMWYMRTFAKYIAPPKGTPAVKTYEFYAAARDMLASAEWERIVAAGSVVCGSPDQVAERIAEIHELCGITHYLSWTRIGGLAHKKVLRSMELMRDHVMPQVRHLGEHAAARPAAEA</sequence>
<dbReference type="Gene3D" id="3.20.20.30">
    <property type="entry name" value="Luciferase-like domain"/>
    <property type="match status" value="1"/>
</dbReference>
<protein>
    <recommendedName>
        <fullName evidence="1">Luciferase-like domain-containing protein</fullName>
    </recommendedName>
</protein>
<gene>
    <name evidence="2" type="ORF">LCGC14_1522750</name>
</gene>
<comment type="caution">
    <text evidence="2">The sequence shown here is derived from an EMBL/GenBank/DDBJ whole genome shotgun (WGS) entry which is preliminary data.</text>
</comment>
<feature type="domain" description="Luciferase-like" evidence="1">
    <location>
        <begin position="5"/>
        <end position="94"/>
    </location>
</feature>
<evidence type="ECO:0000313" key="2">
    <source>
        <dbReference type="EMBL" id="KKM62329.1"/>
    </source>
</evidence>
<dbReference type="AlphaFoldDB" id="A0A0F9IY68"/>
<accession>A0A0F9IY68</accession>
<organism evidence="2">
    <name type="scientific">marine sediment metagenome</name>
    <dbReference type="NCBI Taxonomy" id="412755"/>
    <lineage>
        <taxon>unclassified sequences</taxon>
        <taxon>metagenomes</taxon>
        <taxon>ecological metagenomes</taxon>
    </lineage>
</organism>
<name>A0A0F9IY68_9ZZZZ</name>
<dbReference type="SUPFAM" id="SSF51679">
    <property type="entry name" value="Bacterial luciferase-like"/>
    <property type="match status" value="1"/>
</dbReference>
<feature type="non-terminal residue" evidence="2">
    <location>
        <position position="1"/>
    </location>
</feature>
<dbReference type="InterPro" id="IPR011251">
    <property type="entry name" value="Luciferase-like_dom"/>
</dbReference>
<reference evidence="2" key="1">
    <citation type="journal article" date="2015" name="Nature">
        <title>Complex archaea that bridge the gap between prokaryotes and eukaryotes.</title>
        <authorList>
            <person name="Spang A."/>
            <person name="Saw J.H."/>
            <person name="Jorgensen S.L."/>
            <person name="Zaremba-Niedzwiedzka K."/>
            <person name="Martijn J."/>
            <person name="Lind A.E."/>
            <person name="van Eijk R."/>
            <person name="Schleper C."/>
            <person name="Guy L."/>
            <person name="Ettema T.J."/>
        </authorList>
    </citation>
    <scope>NUCLEOTIDE SEQUENCE</scope>
</reference>
<evidence type="ECO:0000259" key="1">
    <source>
        <dbReference type="Pfam" id="PF00296"/>
    </source>
</evidence>
<dbReference type="InterPro" id="IPR036661">
    <property type="entry name" value="Luciferase-like_sf"/>
</dbReference>
<dbReference type="EMBL" id="LAZR01011316">
    <property type="protein sequence ID" value="KKM62329.1"/>
    <property type="molecule type" value="Genomic_DNA"/>
</dbReference>
<dbReference type="GO" id="GO:0016705">
    <property type="term" value="F:oxidoreductase activity, acting on paired donors, with incorporation or reduction of molecular oxygen"/>
    <property type="evidence" value="ECO:0007669"/>
    <property type="project" value="InterPro"/>
</dbReference>
<dbReference type="Pfam" id="PF00296">
    <property type="entry name" value="Bac_luciferase"/>
    <property type="match status" value="1"/>
</dbReference>